<proteinExistence type="predicted"/>
<evidence type="ECO:0000313" key="2">
    <source>
        <dbReference type="Proteomes" id="UP000662314"/>
    </source>
</evidence>
<reference evidence="1 2" key="1">
    <citation type="journal article" date="2021" name="Int. J. Syst. Evol. Microbiol.">
        <title>Amazonocrinis nigriterrae gen. nov., sp. nov., Atlanticothrix silvestris gen. nov., sp. nov. and Dendronalium phyllosphericum gen. nov., sp. nov., nostocacean cyanobacteria from Brazilian environments.</title>
        <authorList>
            <person name="Alvarenga D.O."/>
            <person name="Andreote A.P.D."/>
            <person name="Branco L.H.Z."/>
            <person name="Delbaje E."/>
            <person name="Cruz R.B."/>
            <person name="Varani A.M."/>
            <person name="Fiore M.F."/>
        </authorList>
    </citation>
    <scope>NUCLEOTIDE SEQUENCE [LARGE SCALE GENOMIC DNA]</scope>
    <source>
        <strain evidence="1 2">CENA369</strain>
    </source>
</reference>
<name>A0A8J7I928_9NOST</name>
<accession>A0A8J7I928</accession>
<evidence type="ECO:0000313" key="1">
    <source>
        <dbReference type="EMBL" id="MBH8578341.1"/>
    </source>
</evidence>
<dbReference type="AlphaFoldDB" id="A0A8J7I928"/>
<protein>
    <submittedName>
        <fullName evidence="1">Uncharacterized protein</fullName>
    </submittedName>
</protein>
<dbReference type="EMBL" id="JAECZA010000323">
    <property type="protein sequence ID" value="MBH8578341.1"/>
    <property type="molecule type" value="Genomic_DNA"/>
</dbReference>
<dbReference type="Proteomes" id="UP000662314">
    <property type="component" value="Unassembled WGS sequence"/>
</dbReference>
<dbReference type="RefSeq" id="WP_225896143.1">
    <property type="nucleotide sequence ID" value="NZ_JAECZA010000323.1"/>
</dbReference>
<comment type="caution">
    <text evidence="1">The sequence shown here is derived from an EMBL/GenBank/DDBJ whole genome shotgun (WGS) entry which is preliminary data.</text>
</comment>
<sequence>MIFLILFVKVQRIYPLPLTINQAHSLPEQQLHGSDRFAKAKLVIVRCRVI</sequence>
<organism evidence="1 2">
    <name type="scientific">Dendronalium phyllosphericum CENA369</name>
    <dbReference type="NCBI Taxonomy" id="1725256"/>
    <lineage>
        <taxon>Bacteria</taxon>
        <taxon>Bacillati</taxon>
        <taxon>Cyanobacteriota</taxon>
        <taxon>Cyanophyceae</taxon>
        <taxon>Nostocales</taxon>
        <taxon>Nostocaceae</taxon>
        <taxon>Dendronalium</taxon>
        <taxon>Dendronalium phyllosphericum</taxon>
    </lineage>
</organism>
<gene>
    <name evidence="1" type="ORF">I8752_36470</name>
</gene>
<keyword evidence="2" id="KW-1185">Reference proteome</keyword>